<dbReference type="RefSeq" id="WP_169265473.1">
    <property type="nucleotide sequence ID" value="NZ_CAWOXK010000001.1"/>
</dbReference>
<dbReference type="Proteomes" id="UP000503129">
    <property type="component" value="Chromosome"/>
</dbReference>
<keyword evidence="2" id="KW-1185">Reference proteome</keyword>
<dbReference type="KEGG" id="bsen:DP114_20515"/>
<gene>
    <name evidence="1" type="ORF">DP114_20515</name>
</gene>
<sequence>MGINSGGLIGGGVFGVGDFRKRAITNPPTTISTPPLSLAQLKTISLWIAGRCDSSARPTEINAVLVADVTSATPPMLTANIPRV</sequence>
<accession>A0A856MH81</accession>
<proteinExistence type="predicted"/>
<organism evidence="1 2">
    <name type="scientific">Brasilonema sennae CENA114</name>
    <dbReference type="NCBI Taxonomy" id="415709"/>
    <lineage>
        <taxon>Bacteria</taxon>
        <taxon>Bacillati</taxon>
        <taxon>Cyanobacteriota</taxon>
        <taxon>Cyanophyceae</taxon>
        <taxon>Nostocales</taxon>
        <taxon>Scytonemataceae</taxon>
        <taxon>Brasilonema</taxon>
        <taxon>Bromeliae group (in: Brasilonema)</taxon>
    </lineage>
</organism>
<evidence type="ECO:0000313" key="1">
    <source>
        <dbReference type="EMBL" id="QDL09952.1"/>
    </source>
</evidence>
<dbReference type="EMBL" id="CP030118">
    <property type="protein sequence ID" value="QDL09952.1"/>
    <property type="molecule type" value="Genomic_DNA"/>
</dbReference>
<reference evidence="1 2" key="1">
    <citation type="submission" date="2018-06" db="EMBL/GenBank/DDBJ databases">
        <title>Comparative genomics of Brasilonema spp. strains.</title>
        <authorList>
            <person name="Alvarenga D.O."/>
            <person name="Fiore M.F."/>
            <person name="Varani A.M."/>
        </authorList>
    </citation>
    <scope>NUCLEOTIDE SEQUENCE [LARGE SCALE GENOMIC DNA]</scope>
    <source>
        <strain evidence="1 2">CENA114</strain>
    </source>
</reference>
<protein>
    <submittedName>
        <fullName evidence="1">Uncharacterized protein</fullName>
    </submittedName>
</protein>
<evidence type="ECO:0000313" key="2">
    <source>
        <dbReference type="Proteomes" id="UP000503129"/>
    </source>
</evidence>
<dbReference type="AlphaFoldDB" id="A0A856MH81"/>
<name>A0A856MH81_9CYAN</name>